<name>A0A4Z0J6S7_9LACO</name>
<dbReference type="AlphaFoldDB" id="A0A4Z0J6S7"/>
<gene>
    <name evidence="3" type="ORF">EGT51_08880</name>
</gene>
<dbReference type="InterPro" id="IPR036388">
    <property type="entry name" value="WH-like_DNA-bd_sf"/>
</dbReference>
<dbReference type="Proteomes" id="UP000297348">
    <property type="component" value="Unassembled WGS sequence"/>
</dbReference>
<feature type="domain" description="WCX" evidence="2">
    <location>
        <begin position="239"/>
        <end position="312"/>
    </location>
</feature>
<feature type="domain" description="WYL" evidence="1">
    <location>
        <begin position="142"/>
        <end position="205"/>
    </location>
</feature>
<sequence length="315" mass="36776">MNAAYRQLTIFQLLLTGHTVAKAQLAEKFGVSSRMIQRDLGQIRQFIADQQLFYQLRYHRQSGGYQLEATQAPISKQAILLLIKIALASRSLTKAEMSRTIDGLLQLISPADQAEIRPIIKNERFYYQPVHHGQPLLKTVWELSRFINQQQTIVITYQRQHREIVTRTILPEAIIFSEYYFYVVAYNAKYHSNLFYRVDRIRQLHTTNQTPITRTRAERFEDGEIRRLVHYMQPGKKITLRFKFWGIVEAALDRFPTATVIDRYPDEGAVLIEATAFDRGAQMWLLSQGAQVQVLAPTEFVTHLRTELQRMLARY</sequence>
<evidence type="ECO:0000313" key="3">
    <source>
        <dbReference type="EMBL" id="TGD18270.1"/>
    </source>
</evidence>
<dbReference type="RefSeq" id="WP_135368339.1">
    <property type="nucleotide sequence ID" value="NZ_RKLX01000014.1"/>
</dbReference>
<evidence type="ECO:0000259" key="1">
    <source>
        <dbReference type="Pfam" id="PF13280"/>
    </source>
</evidence>
<organism evidence="3 4">
    <name type="scientific">Levilactobacillus suantsaiihabitans</name>
    <dbReference type="NCBI Taxonomy" id="2487722"/>
    <lineage>
        <taxon>Bacteria</taxon>
        <taxon>Bacillati</taxon>
        <taxon>Bacillota</taxon>
        <taxon>Bacilli</taxon>
        <taxon>Lactobacillales</taxon>
        <taxon>Lactobacillaceae</taxon>
        <taxon>Levilactobacillus</taxon>
    </lineage>
</organism>
<evidence type="ECO:0000313" key="4">
    <source>
        <dbReference type="Proteomes" id="UP000297348"/>
    </source>
</evidence>
<protein>
    <submittedName>
        <fullName evidence="3">WYL domain-containing protein</fullName>
    </submittedName>
</protein>
<dbReference type="Pfam" id="PF13280">
    <property type="entry name" value="WYL"/>
    <property type="match status" value="1"/>
</dbReference>
<dbReference type="EMBL" id="RKLX01000014">
    <property type="protein sequence ID" value="TGD18270.1"/>
    <property type="molecule type" value="Genomic_DNA"/>
</dbReference>
<dbReference type="Gene3D" id="1.10.10.10">
    <property type="entry name" value="Winged helix-like DNA-binding domain superfamily/Winged helix DNA-binding domain"/>
    <property type="match status" value="1"/>
</dbReference>
<accession>A0A4Z0J6S7</accession>
<dbReference type="PROSITE" id="PS52050">
    <property type="entry name" value="WYL"/>
    <property type="match status" value="1"/>
</dbReference>
<dbReference type="InterPro" id="IPR057727">
    <property type="entry name" value="WCX_dom"/>
</dbReference>
<dbReference type="PANTHER" id="PTHR34580:SF1">
    <property type="entry name" value="PROTEIN PAFC"/>
    <property type="match status" value="1"/>
</dbReference>
<comment type="caution">
    <text evidence="3">The sequence shown here is derived from an EMBL/GenBank/DDBJ whole genome shotgun (WGS) entry which is preliminary data.</text>
</comment>
<reference evidence="3 4" key="1">
    <citation type="submission" date="2018-10" db="EMBL/GenBank/DDBJ databases">
        <title>Lactobacillus sp. R7 and Lactobacillus sp. R19 isolated from fermented mustard green product of Taiwan.</title>
        <authorList>
            <person name="Lin S.-T."/>
        </authorList>
    </citation>
    <scope>NUCLEOTIDE SEQUENCE [LARGE SCALE GENOMIC DNA]</scope>
    <source>
        <strain evidence="3 4">BCRC 81129</strain>
    </source>
</reference>
<dbReference type="OrthoDB" id="86031at2"/>
<dbReference type="Pfam" id="PF25583">
    <property type="entry name" value="WCX"/>
    <property type="match status" value="1"/>
</dbReference>
<proteinExistence type="predicted"/>
<dbReference type="InterPro" id="IPR051534">
    <property type="entry name" value="CBASS_pafABC_assoc_protein"/>
</dbReference>
<keyword evidence="4" id="KW-1185">Reference proteome</keyword>
<dbReference type="InterPro" id="IPR026881">
    <property type="entry name" value="WYL_dom"/>
</dbReference>
<dbReference type="PANTHER" id="PTHR34580">
    <property type="match status" value="1"/>
</dbReference>
<evidence type="ECO:0000259" key="2">
    <source>
        <dbReference type="Pfam" id="PF25583"/>
    </source>
</evidence>